<evidence type="ECO:0000256" key="1">
    <source>
        <dbReference type="SAM" id="SignalP"/>
    </source>
</evidence>
<name>A0AAJ0CZH9_9HYPO</name>
<evidence type="ECO:0000313" key="2">
    <source>
        <dbReference type="EMBL" id="KAK2609147.1"/>
    </source>
</evidence>
<feature type="signal peptide" evidence="1">
    <location>
        <begin position="1"/>
        <end position="16"/>
    </location>
</feature>
<dbReference type="EMBL" id="JASWJB010000027">
    <property type="protein sequence ID" value="KAK2609147.1"/>
    <property type="molecule type" value="Genomic_DNA"/>
</dbReference>
<protein>
    <submittedName>
        <fullName evidence="2">Uncharacterized protein</fullName>
    </submittedName>
</protein>
<keyword evidence="1" id="KW-0732">Signal</keyword>
<dbReference type="Proteomes" id="UP001251528">
    <property type="component" value="Unassembled WGS sequence"/>
</dbReference>
<reference evidence="2" key="1">
    <citation type="submission" date="2023-06" db="EMBL/GenBank/DDBJ databases">
        <title>Conoideocrella luteorostrata (Hypocreales: Clavicipitaceae), a potential biocontrol fungus for elongate hemlock scale in United States Christmas tree production areas.</title>
        <authorList>
            <person name="Barrett H."/>
            <person name="Lovett B."/>
            <person name="Macias A.M."/>
            <person name="Stajich J.E."/>
            <person name="Kasson M.T."/>
        </authorList>
    </citation>
    <scope>NUCLEOTIDE SEQUENCE</scope>
    <source>
        <strain evidence="2">ARSEF 14590</strain>
    </source>
</reference>
<sequence length="117" mass="12461">MKFFYYAALAIPAVMAATQNMQDMQAQQMEIAGKVGTLEATVKKTCPDLPKECSASLEKLLSGVKTGISSGNGLKDVKQSVSTFSMELKKNKDCTSKLTECLKKVAPALRGAHGAAM</sequence>
<comment type="caution">
    <text evidence="2">The sequence shown here is derived from an EMBL/GenBank/DDBJ whole genome shotgun (WGS) entry which is preliminary data.</text>
</comment>
<evidence type="ECO:0000313" key="3">
    <source>
        <dbReference type="Proteomes" id="UP001251528"/>
    </source>
</evidence>
<proteinExistence type="predicted"/>
<feature type="chain" id="PRO_5042496887" evidence="1">
    <location>
        <begin position="17"/>
        <end position="117"/>
    </location>
</feature>
<organism evidence="2 3">
    <name type="scientific">Conoideocrella luteorostrata</name>
    <dbReference type="NCBI Taxonomy" id="1105319"/>
    <lineage>
        <taxon>Eukaryota</taxon>
        <taxon>Fungi</taxon>
        <taxon>Dikarya</taxon>
        <taxon>Ascomycota</taxon>
        <taxon>Pezizomycotina</taxon>
        <taxon>Sordariomycetes</taxon>
        <taxon>Hypocreomycetidae</taxon>
        <taxon>Hypocreales</taxon>
        <taxon>Clavicipitaceae</taxon>
        <taxon>Conoideocrella</taxon>
    </lineage>
</organism>
<dbReference type="AlphaFoldDB" id="A0AAJ0CZH9"/>
<keyword evidence="3" id="KW-1185">Reference proteome</keyword>
<accession>A0AAJ0CZH9</accession>
<gene>
    <name evidence="2" type="ORF">QQS21_002374</name>
</gene>